<dbReference type="Proteomes" id="UP000818624">
    <property type="component" value="Chromosome 3"/>
</dbReference>
<dbReference type="InterPro" id="IPR052837">
    <property type="entry name" value="Mitoribosomal_bS21"/>
</dbReference>
<gene>
    <name evidence="5" type="ORF">GLX27_002869</name>
</gene>
<evidence type="ECO:0000256" key="4">
    <source>
        <dbReference type="SAM" id="MobiDB-lite"/>
    </source>
</evidence>
<evidence type="ECO:0000256" key="3">
    <source>
        <dbReference type="ARBA" id="ARBA00023274"/>
    </source>
</evidence>
<keyword evidence="2" id="KW-0689">Ribosomal protein</keyword>
<dbReference type="PANTHER" id="PTHR41237">
    <property type="entry name" value="37S RIBOSOMAL PROTEIN MRP21, MITOCHONDRIAL"/>
    <property type="match status" value="1"/>
</dbReference>
<sequence length="255" mass="28263">MSAALRQGMRAWMRHGIPTVAQTGRMAMPMRTTPLAVFSSRWLSTSAPRAAEKVDAEKPAADAPKQPAQGETPAEENTEASRAALWDQMLNTIVVDPVDSASADARLRRSRDALGAQLESWPGSAGEQGLSSSIMDQLESEFRARQTIGPAKPATPTTGRAVSAANSFGNSSAAMLYRNLMGTLRRNNVRRELRLEERYEKPNQKRRRLRSERHRRRFADMIRKKVQLVRPAFPTDPDYGAQGARRVTVHTPSLS</sequence>
<evidence type="ECO:0000256" key="2">
    <source>
        <dbReference type="ARBA" id="ARBA00022980"/>
    </source>
</evidence>
<feature type="region of interest" description="Disordered" evidence="4">
    <location>
        <begin position="48"/>
        <end position="80"/>
    </location>
</feature>
<comment type="similarity">
    <text evidence="1">Belongs to the bacterial ribosomal protein bS21 family.</text>
</comment>
<protein>
    <recommendedName>
        <fullName evidence="7">Ribosomal protein S21</fullName>
    </recommendedName>
</protein>
<feature type="region of interest" description="Disordered" evidence="4">
    <location>
        <begin position="233"/>
        <end position="255"/>
    </location>
</feature>
<evidence type="ECO:0008006" key="7">
    <source>
        <dbReference type="Google" id="ProtNLM"/>
    </source>
</evidence>
<organism evidence="5 6">
    <name type="scientific">Malassezia furfur</name>
    <name type="common">Pityriasis versicolor infection agent</name>
    <name type="synonym">Pityrosporum furfur</name>
    <dbReference type="NCBI Taxonomy" id="55194"/>
    <lineage>
        <taxon>Eukaryota</taxon>
        <taxon>Fungi</taxon>
        <taxon>Dikarya</taxon>
        <taxon>Basidiomycota</taxon>
        <taxon>Ustilaginomycotina</taxon>
        <taxon>Malasseziomycetes</taxon>
        <taxon>Malasseziales</taxon>
        <taxon>Malasseziaceae</taxon>
        <taxon>Malassezia</taxon>
    </lineage>
</organism>
<accession>A0ABY8ERT3</accession>
<evidence type="ECO:0000256" key="1">
    <source>
        <dbReference type="ARBA" id="ARBA00006640"/>
    </source>
</evidence>
<dbReference type="Pfam" id="PF01165">
    <property type="entry name" value="Ribosomal_S21"/>
    <property type="match status" value="1"/>
</dbReference>
<dbReference type="EMBL" id="CP046236">
    <property type="protein sequence ID" value="WFD48201.1"/>
    <property type="molecule type" value="Genomic_DNA"/>
</dbReference>
<evidence type="ECO:0000313" key="5">
    <source>
        <dbReference type="EMBL" id="WFD48201.1"/>
    </source>
</evidence>
<keyword evidence="3" id="KW-0687">Ribonucleoprotein</keyword>
<reference evidence="5 6" key="1">
    <citation type="journal article" date="2020" name="Elife">
        <title>Loss of centromere function drives karyotype evolution in closely related Malassezia species.</title>
        <authorList>
            <person name="Sankaranarayanan S.R."/>
            <person name="Ianiri G."/>
            <person name="Coelho M.A."/>
            <person name="Reza M.H."/>
            <person name="Thimmappa B.C."/>
            <person name="Ganguly P."/>
            <person name="Vadnala R.N."/>
            <person name="Sun S."/>
            <person name="Siddharthan R."/>
            <person name="Tellgren-Roth C."/>
            <person name="Dawson T.L."/>
            <person name="Heitman J."/>
            <person name="Sanyal K."/>
        </authorList>
    </citation>
    <scope>NUCLEOTIDE SEQUENCE [LARGE SCALE GENOMIC DNA]</scope>
    <source>
        <strain evidence="5">CBS14141</strain>
    </source>
</reference>
<proteinExistence type="inferred from homology"/>
<evidence type="ECO:0000313" key="6">
    <source>
        <dbReference type="Proteomes" id="UP000818624"/>
    </source>
</evidence>
<name>A0ABY8ERT3_MALFU</name>
<dbReference type="InterPro" id="IPR001911">
    <property type="entry name" value="Ribosomal_bS21"/>
</dbReference>
<keyword evidence="6" id="KW-1185">Reference proteome</keyword>
<dbReference type="PANTHER" id="PTHR41237:SF1">
    <property type="entry name" value="SMALL RIBOSOMAL SUBUNIT PROTEIN BS21M"/>
    <property type="match status" value="1"/>
</dbReference>
<feature type="compositionally biased region" description="Basic and acidic residues" evidence="4">
    <location>
        <begin position="50"/>
        <end position="60"/>
    </location>
</feature>